<evidence type="ECO:0000256" key="7">
    <source>
        <dbReference type="ARBA" id="ARBA00022801"/>
    </source>
</evidence>
<gene>
    <name evidence="9" type="ORF">DI603_01490</name>
</gene>
<comment type="catalytic activity">
    <reaction evidence="1">
        <text>[L-4-(L-arginin-2-N-yl)aspartate](n) + H2O = [L-4-(L-arginin-2-N-yl)aspartate](n-1) + L-4-(L-arginin-2-N-yl)aspartate</text>
        <dbReference type="Rhea" id="RHEA:12845"/>
        <dbReference type="Rhea" id="RHEA-COMP:13728"/>
        <dbReference type="Rhea" id="RHEA-COMP:13734"/>
        <dbReference type="ChEBI" id="CHEBI:15377"/>
        <dbReference type="ChEBI" id="CHEBI:137986"/>
        <dbReference type="ChEBI" id="CHEBI:137991"/>
        <dbReference type="EC" id="3.4.15.6"/>
    </reaction>
</comment>
<comment type="function">
    <text evidence="2">Exopeptidase that catalyzes the hydrolytic cleavage of multi-L-arginyl-poly-L-aspartic acid (cyanophycin; a water-insoluble reserve polymer) into aspartate-arginine dipeptides.</text>
</comment>
<dbReference type="Pfam" id="PF03575">
    <property type="entry name" value="Peptidase_S51"/>
    <property type="match status" value="1"/>
</dbReference>
<evidence type="ECO:0000313" key="10">
    <source>
        <dbReference type="Proteomes" id="UP000249633"/>
    </source>
</evidence>
<dbReference type="PANTHER" id="PTHR36175">
    <property type="entry name" value="CYANOPHYCINASE"/>
    <property type="match status" value="1"/>
</dbReference>
<dbReference type="SUPFAM" id="SSF52317">
    <property type="entry name" value="Class I glutamine amidotransferase-like"/>
    <property type="match status" value="1"/>
</dbReference>
<evidence type="ECO:0000256" key="4">
    <source>
        <dbReference type="ARBA" id="ARBA00013115"/>
    </source>
</evidence>
<evidence type="ECO:0000256" key="6">
    <source>
        <dbReference type="ARBA" id="ARBA00022670"/>
    </source>
</evidence>
<dbReference type="InterPro" id="IPR029062">
    <property type="entry name" value="Class_I_gatase-like"/>
</dbReference>
<comment type="caution">
    <text evidence="9">The sequence shown here is derived from an EMBL/GenBank/DDBJ whole genome shotgun (WGS) entry which is preliminary data.</text>
</comment>
<evidence type="ECO:0000256" key="5">
    <source>
        <dbReference type="ARBA" id="ARBA00015719"/>
    </source>
</evidence>
<dbReference type="NCBIfam" id="TIGR02069">
    <property type="entry name" value="cyanophycinase"/>
    <property type="match status" value="1"/>
</dbReference>
<protein>
    <recommendedName>
        <fullName evidence="5">Cyanophycinase</fullName>
        <ecNumber evidence="4">3.4.15.6</ecNumber>
    </recommendedName>
</protein>
<dbReference type="InterPro" id="IPR011811">
    <property type="entry name" value="Peptidase_S51_cyanophycinase"/>
</dbReference>
<organism evidence="9 10">
    <name type="scientific">Roseateles depolymerans</name>
    <dbReference type="NCBI Taxonomy" id="76731"/>
    <lineage>
        <taxon>Bacteria</taxon>
        <taxon>Pseudomonadati</taxon>
        <taxon>Pseudomonadota</taxon>
        <taxon>Betaproteobacteria</taxon>
        <taxon>Burkholderiales</taxon>
        <taxon>Sphaerotilaceae</taxon>
        <taxon>Roseateles</taxon>
    </lineage>
</organism>
<reference evidence="9 10" key="1">
    <citation type="submission" date="2017-08" db="EMBL/GenBank/DDBJ databases">
        <title>Infants hospitalized years apart are colonized by the same room-sourced microbial strains.</title>
        <authorList>
            <person name="Brooks B."/>
            <person name="Olm M.R."/>
            <person name="Firek B.A."/>
            <person name="Baker R."/>
            <person name="Thomas B.C."/>
            <person name="Morowitz M.J."/>
            <person name="Banfield J.F."/>
        </authorList>
    </citation>
    <scope>NUCLEOTIDE SEQUENCE [LARGE SCALE GENOMIC DNA]</scope>
    <source>
        <strain evidence="9">S2_012_000_R2_81</strain>
    </source>
</reference>
<evidence type="ECO:0000256" key="8">
    <source>
        <dbReference type="ARBA" id="ARBA00022825"/>
    </source>
</evidence>
<evidence type="ECO:0000313" key="9">
    <source>
        <dbReference type="EMBL" id="PZP36660.1"/>
    </source>
</evidence>
<evidence type="ECO:0000256" key="2">
    <source>
        <dbReference type="ARBA" id="ARBA00002039"/>
    </source>
</evidence>
<sequence length="391" mass="41811">MAVDEPRGTTLLIGGAVQRDNEAVWQRVVDEAGGVGSRIAVFATAATEPKRISAQIVAALARRGAVAEAIPVAPRLKRVDLAQTLNDPALIARVESAQGVFFSGGAQELIVDTLQPGGMPTEMLQAIRRLHQAGGLVAGSSAGAAVMSRMMFRDAMDNLLVMKGLIRHGHEVDRGLGFVAPELFVDQHFLRRGRIGRLLPAMQRLGFRLGLGVDEDTAAVVKGRRIEIVGTGGAVLVDLRDATRDAQVPAFNIQGVRLSYLGPGDRHDLATGQTWPAARRLAEPLTPPTVLPDALIPCLPDMLSDTALRRAMVALLEQPLGEVRGLAHRLGLDEQDPAPDLGFEFRLYRAPGLLGWRGSVDGDADYTLLNVRADVRPVRMASPLFTPLGAA</sequence>
<dbReference type="InterPro" id="IPR005320">
    <property type="entry name" value="Peptidase_S51"/>
</dbReference>
<name>A0A2W5E6E0_9BURK</name>
<keyword evidence="8" id="KW-0720">Serine protease</keyword>
<dbReference type="EMBL" id="QFOD01000001">
    <property type="protein sequence ID" value="PZP36660.1"/>
    <property type="molecule type" value="Genomic_DNA"/>
</dbReference>
<dbReference type="Proteomes" id="UP000249633">
    <property type="component" value="Unassembled WGS sequence"/>
</dbReference>
<dbReference type="CDD" id="cd03145">
    <property type="entry name" value="GAT1_cyanophycinase"/>
    <property type="match status" value="1"/>
</dbReference>
<dbReference type="GO" id="GO:0006508">
    <property type="term" value="P:proteolysis"/>
    <property type="evidence" value="ECO:0007669"/>
    <property type="project" value="UniProtKB-KW"/>
</dbReference>
<evidence type="ECO:0000256" key="1">
    <source>
        <dbReference type="ARBA" id="ARBA00001092"/>
    </source>
</evidence>
<evidence type="ECO:0000256" key="3">
    <source>
        <dbReference type="ARBA" id="ARBA00006534"/>
    </source>
</evidence>
<keyword evidence="7" id="KW-0378">Hydrolase</keyword>
<dbReference type="GO" id="GO:0008241">
    <property type="term" value="F:peptidyl-dipeptidase activity"/>
    <property type="evidence" value="ECO:0007669"/>
    <property type="project" value="UniProtKB-EC"/>
</dbReference>
<dbReference type="EC" id="3.4.15.6" evidence="4"/>
<comment type="similarity">
    <text evidence="3">Belongs to the peptidase S51 family.</text>
</comment>
<dbReference type="PANTHER" id="PTHR36175:SF1">
    <property type="entry name" value="CYANOPHYCINASE"/>
    <property type="match status" value="1"/>
</dbReference>
<proteinExistence type="inferred from homology"/>
<keyword evidence="6" id="KW-0645">Protease</keyword>
<dbReference type="AlphaFoldDB" id="A0A2W5E6E0"/>
<dbReference type="Gene3D" id="3.40.50.880">
    <property type="match status" value="1"/>
</dbReference>
<dbReference type="GO" id="GO:0008236">
    <property type="term" value="F:serine-type peptidase activity"/>
    <property type="evidence" value="ECO:0007669"/>
    <property type="project" value="UniProtKB-KW"/>
</dbReference>
<accession>A0A2W5E6E0</accession>